<accession>A0A151JV93</accession>
<protein>
    <submittedName>
        <fullName evidence="1">Uncharacterized protein</fullName>
    </submittedName>
</protein>
<evidence type="ECO:0000313" key="1">
    <source>
        <dbReference type="EMBL" id="KYN37396.1"/>
    </source>
</evidence>
<keyword evidence="2" id="KW-1185">Reference proteome</keyword>
<dbReference type="EMBL" id="KQ981713">
    <property type="protein sequence ID" value="KYN37396.1"/>
    <property type="molecule type" value="Genomic_DNA"/>
</dbReference>
<dbReference type="AlphaFoldDB" id="A0A151JV93"/>
<organism evidence="1 2">
    <name type="scientific">Trachymyrmex septentrionalis</name>
    <dbReference type="NCBI Taxonomy" id="34720"/>
    <lineage>
        <taxon>Eukaryota</taxon>
        <taxon>Metazoa</taxon>
        <taxon>Ecdysozoa</taxon>
        <taxon>Arthropoda</taxon>
        <taxon>Hexapoda</taxon>
        <taxon>Insecta</taxon>
        <taxon>Pterygota</taxon>
        <taxon>Neoptera</taxon>
        <taxon>Endopterygota</taxon>
        <taxon>Hymenoptera</taxon>
        <taxon>Apocrita</taxon>
        <taxon>Aculeata</taxon>
        <taxon>Formicoidea</taxon>
        <taxon>Formicidae</taxon>
        <taxon>Myrmicinae</taxon>
        <taxon>Trachymyrmex</taxon>
    </lineage>
</organism>
<proteinExistence type="predicted"/>
<name>A0A151JV93_9HYME</name>
<evidence type="ECO:0000313" key="2">
    <source>
        <dbReference type="Proteomes" id="UP000078541"/>
    </source>
</evidence>
<sequence length="125" mass="13899">MTWIKRLRKLEAITSNLTYSCINMICLLVVDDCYVGSYGKKATVLTWRRFSNAVANSTALLLVTNEACYALDADFALQKRRVFARGTIESEGIGFIDCASARRDSPREKGCENNSTAVAMYTPVI</sequence>
<gene>
    <name evidence="1" type="ORF">ALC56_08300</name>
</gene>
<dbReference type="Proteomes" id="UP000078541">
    <property type="component" value="Unassembled WGS sequence"/>
</dbReference>
<reference evidence="1 2" key="1">
    <citation type="submission" date="2016-03" db="EMBL/GenBank/DDBJ databases">
        <title>Trachymyrmex septentrionalis WGS genome.</title>
        <authorList>
            <person name="Nygaard S."/>
            <person name="Hu H."/>
            <person name="Boomsma J."/>
            <person name="Zhang G."/>
        </authorList>
    </citation>
    <scope>NUCLEOTIDE SEQUENCE [LARGE SCALE GENOMIC DNA]</scope>
    <source>
        <strain evidence="1">Tsep2-gDNA-1</strain>
        <tissue evidence="1">Whole body</tissue>
    </source>
</reference>